<evidence type="ECO:0000313" key="2">
    <source>
        <dbReference type="Proteomes" id="UP001360560"/>
    </source>
</evidence>
<name>A0AAV5QQX4_9ASCO</name>
<dbReference type="RefSeq" id="XP_064853549.1">
    <property type="nucleotide sequence ID" value="XM_064997477.1"/>
</dbReference>
<gene>
    <name evidence="1" type="ORF">DASC09_038780</name>
</gene>
<dbReference type="GeneID" id="90074528"/>
<keyword evidence="2" id="KW-1185">Reference proteome</keyword>
<dbReference type="AlphaFoldDB" id="A0AAV5QQX4"/>
<sequence>MSDSEEYSDAEIIEIIDNSSLSQISYTTANNSLSAEKQEDNTLRTNGDITIELSLKDSKFYGLPPLDSILEWIFFDGPGNSQVSIIVKLPKHLYLNDHIAPNRTAIPLENFLSFDLKYPQPENLARKFACFPVNADDFARRLLQSVIPIPTDHASCNHSNKQFAIPLFPSSFSMATSISISQELNRLVKLQSLTSNSSILSTGYNHIISTLNLDGLTLMKKFLQKRRTLRSLGFNSMLWRSDLLMSKIIENHLHRYLDWTIQVTASINGFPNITELKQAMLAKYLRIFIYDDIIDPENYHRSSLDFNGEVNRDTTIRQLSDFQITDAVNWLEIRLQDNRCSDTRFGVLIIGSIVCLFHYRYISEPNIIGNNVIKQLMTFNFLKDYTGPQEMIELRLKLLMLVEIATRKMIYDQFKP</sequence>
<proteinExistence type="predicted"/>
<accession>A0AAV5QQX4</accession>
<dbReference type="EMBL" id="BTFZ01000011">
    <property type="protein sequence ID" value="GMM36553.1"/>
    <property type="molecule type" value="Genomic_DNA"/>
</dbReference>
<comment type="caution">
    <text evidence="1">The sequence shown here is derived from an EMBL/GenBank/DDBJ whole genome shotgun (WGS) entry which is preliminary data.</text>
</comment>
<reference evidence="1 2" key="1">
    <citation type="journal article" date="2023" name="Elife">
        <title>Identification of key yeast species and microbe-microbe interactions impacting larval growth of Drosophila in the wild.</title>
        <authorList>
            <person name="Mure A."/>
            <person name="Sugiura Y."/>
            <person name="Maeda R."/>
            <person name="Honda K."/>
            <person name="Sakurai N."/>
            <person name="Takahashi Y."/>
            <person name="Watada M."/>
            <person name="Katoh T."/>
            <person name="Gotoh A."/>
            <person name="Gotoh Y."/>
            <person name="Taniguchi I."/>
            <person name="Nakamura K."/>
            <person name="Hayashi T."/>
            <person name="Katayama T."/>
            <person name="Uemura T."/>
            <person name="Hattori Y."/>
        </authorList>
    </citation>
    <scope>NUCLEOTIDE SEQUENCE [LARGE SCALE GENOMIC DNA]</scope>
    <source>
        <strain evidence="1 2">SC-9</strain>
    </source>
</reference>
<dbReference type="Proteomes" id="UP001360560">
    <property type="component" value="Unassembled WGS sequence"/>
</dbReference>
<protein>
    <submittedName>
        <fullName evidence="1">Uncharacterized protein</fullName>
    </submittedName>
</protein>
<evidence type="ECO:0000313" key="1">
    <source>
        <dbReference type="EMBL" id="GMM36553.1"/>
    </source>
</evidence>
<organism evidence="1 2">
    <name type="scientific">Saccharomycopsis crataegensis</name>
    <dbReference type="NCBI Taxonomy" id="43959"/>
    <lineage>
        <taxon>Eukaryota</taxon>
        <taxon>Fungi</taxon>
        <taxon>Dikarya</taxon>
        <taxon>Ascomycota</taxon>
        <taxon>Saccharomycotina</taxon>
        <taxon>Saccharomycetes</taxon>
        <taxon>Saccharomycopsidaceae</taxon>
        <taxon>Saccharomycopsis</taxon>
    </lineage>
</organism>